<accession>A0A1B5Z817</accession>
<sequence length="267" mass="30201">FPVYALSFFKAPSGQEHGGLGVRLLREFNIALLGKWCWRMLVDRGGMWYRVLAARRGGWFAESVVRRVGNGADTLFWSDPWLGGAPLSVRYKRLFDLALNQSISVADMCLLGWESGGAGWQWRRQLWVWEEELFAECTGLLHDIVLHTNISDSWMWRHDIIGGYSVRGAYSLLTTMDVVTTLGVSDLIWHKQVPLKVSVLAWRMLHNRLPTKDNLVARNIISLDARFCVTGCGEPETANHLFLSCPVFAPLWTLVRSWLGIGPANAE</sequence>
<gene>
    <name evidence="2" type="ORF">TSUD_422550</name>
</gene>
<dbReference type="InterPro" id="IPR026960">
    <property type="entry name" value="RVT-Znf"/>
</dbReference>
<dbReference type="Pfam" id="PF13966">
    <property type="entry name" value="zf-RVT"/>
    <property type="match status" value="1"/>
</dbReference>
<feature type="non-terminal residue" evidence="2">
    <location>
        <position position="267"/>
    </location>
</feature>
<comment type="caution">
    <text evidence="2">The sequence shown here is derived from an EMBL/GenBank/DDBJ whole genome shotgun (WGS) entry which is preliminary data.</text>
</comment>
<dbReference type="AlphaFoldDB" id="A0A1B5Z817"/>
<evidence type="ECO:0000313" key="2">
    <source>
        <dbReference type="EMBL" id="GAU10240.1"/>
    </source>
</evidence>
<dbReference type="PANTHER" id="PTHR36617:SF5">
    <property type="entry name" value="OS05G0421675 PROTEIN"/>
    <property type="match status" value="1"/>
</dbReference>
<reference evidence="3" key="1">
    <citation type="journal article" date="2017" name="Front. Plant Sci.">
        <title>Climate Clever Clovers: New Paradigm to Reduce the Environmental Footprint of Ruminants by Breeding Low Methanogenic Forages Utilizing Haplotype Variation.</title>
        <authorList>
            <person name="Kaur P."/>
            <person name="Appels R."/>
            <person name="Bayer P.E."/>
            <person name="Keeble-Gagnere G."/>
            <person name="Wang J."/>
            <person name="Hirakawa H."/>
            <person name="Shirasawa K."/>
            <person name="Vercoe P."/>
            <person name="Stefanova K."/>
            <person name="Durmic Z."/>
            <person name="Nichols P."/>
            <person name="Revell C."/>
            <person name="Isobe S.N."/>
            <person name="Edwards D."/>
            <person name="Erskine W."/>
        </authorList>
    </citation>
    <scope>NUCLEOTIDE SEQUENCE [LARGE SCALE GENOMIC DNA]</scope>
    <source>
        <strain evidence="3">cv. Daliak</strain>
    </source>
</reference>
<organism evidence="2 3">
    <name type="scientific">Trifolium subterraneum</name>
    <name type="common">Subterranean clover</name>
    <dbReference type="NCBI Taxonomy" id="3900"/>
    <lineage>
        <taxon>Eukaryota</taxon>
        <taxon>Viridiplantae</taxon>
        <taxon>Streptophyta</taxon>
        <taxon>Embryophyta</taxon>
        <taxon>Tracheophyta</taxon>
        <taxon>Spermatophyta</taxon>
        <taxon>Magnoliopsida</taxon>
        <taxon>eudicotyledons</taxon>
        <taxon>Gunneridae</taxon>
        <taxon>Pentapetalae</taxon>
        <taxon>rosids</taxon>
        <taxon>fabids</taxon>
        <taxon>Fabales</taxon>
        <taxon>Fabaceae</taxon>
        <taxon>Papilionoideae</taxon>
        <taxon>50 kb inversion clade</taxon>
        <taxon>NPAAA clade</taxon>
        <taxon>Hologalegina</taxon>
        <taxon>IRL clade</taxon>
        <taxon>Trifolieae</taxon>
        <taxon>Trifolium</taxon>
    </lineage>
</organism>
<name>A0A1B5Z817_TRISU</name>
<dbReference type="Proteomes" id="UP000242715">
    <property type="component" value="Unassembled WGS sequence"/>
</dbReference>
<proteinExistence type="predicted"/>
<evidence type="ECO:0000259" key="1">
    <source>
        <dbReference type="Pfam" id="PF13966"/>
    </source>
</evidence>
<feature type="non-terminal residue" evidence="2">
    <location>
        <position position="1"/>
    </location>
</feature>
<evidence type="ECO:0000313" key="3">
    <source>
        <dbReference type="Proteomes" id="UP000242715"/>
    </source>
</evidence>
<protein>
    <recommendedName>
        <fullName evidence="1">Reverse transcriptase zinc-binding domain-containing protein</fullName>
    </recommendedName>
</protein>
<feature type="domain" description="Reverse transcriptase zinc-binding" evidence="1">
    <location>
        <begin position="164"/>
        <end position="252"/>
    </location>
</feature>
<dbReference type="PANTHER" id="PTHR36617">
    <property type="entry name" value="PROTEIN, PUTATIVE-RELATED"/>
    <property type="match status" value="1"/>
</dbReference>
<keyword evidence="3" id="KW-1185">Reference proteome</keyword>
<dbReference type="OrthoDB" id="1107223at2759"/>
<dbReference type="EMBL" id="BCLP01046718">
    <property type="protein sequence ID" value="GAU10240.1"/>
    <property type="molecule type" value="Genomic_DNA"/>
</dbReference>